<dbReference type="Proteomes" id="UP000001554">
    <property type="component" value="Chromosome 5"/>
</dbReference>
<feature type="region of interest" description="Disordered" evidence="1">
    <location>
        <begin position="147"/>
        <end position="179"/>
    </location>
</feature>
<dbReference type="OrthoDB" id="10043348at2759"/>
<dbReference type="AlphaFoldDB" id="A0A9J7MQB7"/>
<dbReference type="KEGG" id="bfo:118415312"/>
<gene>
    <name evidence="3" type="primary">LOC118415312</name>
</gene>
<feature type="compositionally biased region" description="Polar residues" evidence="1">
    <location>
        <begin position="8"/>
        <end position="21"/>
    </location>
</feature>
<sequence>MEGAHSPGTVQWLQQGRTGPATTKERRWSWNPPCYGNTQSAKPPIHRTSLGCLPNKKMASESRCSTENTRLDISLRLLRDELAELRMSGDSLSEQMQGMFRTIQDLKCASEEASQQDLSFLAEENLDLLTECRTRKPIAIPEELDGLCEPEDHEGTRTFSNDSELESCKPASDTVHNRSVSDCSMDSAFSDMSSQGLLLSPTSPPPVPPRTLPPPLPPRRAYSVPAMSADKVRYRDSQPIRERQTKVKRRSKCEWMLELDVQTATLV</sequence>
<reference evidence="3" key="2">
    <citation type="submission" date="2025-08" db="UniProtKB">
        <authorList>
            <consortium name="RefSeq"/>
        </authorList>
    </citation>
    <scope>IDENTIFICATION</scope>
    <source>
        <strain evidence="3">S238N-H82</strain>
        <tissue evidence="3">Testes</tissue>
    </source>
</reference>
<protein>
    <submittedName>
        <fullName evidence="3">Uncharacterized protein LOC118415312</fullName>
    </submittedName>
</protein>
<evidence type="ECO:0000313" key="3">
    <source>
        <dbReference type="RefSeq" id="XP_035675711.1"/>
    </source>
</evidence>
<organism evidence="2 3">
    <name type="scientific">Branchiostoma floridae</name>
    <name type="common">Florida lancelet</name>
    <name type="synonym">Amphioxus</name>
    <dbReference type="NCBI Taxonomy" id="7739"/>
    <lineage>
        <taxon>Eukaryota</taxon>
        <taxon>Metazoa</taxon>
        <taxon>Chordata</taxon>
        <taxon>Cephalochordata</taxon>
        <taxon>Leptocardii</taxon>
        <taxon>Amphioxiformes</taxon>
        <taxon>Branchiostomatidae</taxon>
        <taxon>Branchiostoma</taxon>
    </lineage>
</organism>
<keyword evidence="2" id="KW-1185">Reference proteome</keyword>
<accession>A0A9J7MQB7</accession>
<feature type="region of interest" description="Disordered" evidence="1">
    <location>
        <begin position="191"/>
        <end position="227"/>
    </location>
</feature>
<proteinExistence type="predicted"/>
<dbReference type="GeneID" id="118415312"/>
<dbReference type="RefSeq" id="XP_035675711.1">
    <property type="nucleotide sequence ID" value="XM_035819818.1"/>
</dbReference>
<evidence type="ECO:0000313" key="2">
    <source>
        <dbReference type="Proteomes" id="UP000001554"/>
    </source>
</evidence>
<feature type="compositionally biased region" description="Pro residues" evidence="1">
    <location>
        <begin position="202"/>
        <end position="218"/>
    </location>
</feature>
<evidence type="ECO:0000256" key="1">
    <source>
        <dbReference type="SAM" id="MobiDB-lite"/>
    </source>
</evidence>
<name>A0A9J7MQB7_BRAFL</name>
<dbReference type="OMA" id="CEWMLEL"/>
<feature type="region of interest" description="Disordered" evidence="1">
    <location>
        <begin position="1"/>
        <end position="42"/>
    </location>
</feature>
<reference evidence="2" key="1">
    <citation type="journal article" date="2020" name="Nat. Ecol. Evol.">
        <title>Deeply conserved synteny resolves early events in vertebrate evolution.</title>
        <authorList>
            <person name="Simakov O."/>
            <person name="Marletaz F."/>
            <person name="Yue J.X."/>
            <person name="O'Connell B."/>
            <person name="Jenkins J."/>
            <person name="Brandt A."/>
            <person name="Calef R."/>
            <person name="Tung C.H."/>
            <person name="Huang T.K."/>
            <person name="Schmutz J."/>
            <person name="Satoh N."/>
            <person name="Yu J.K."/>
            <person name="Putnam N.H."/>
            <person name="Green R.E."/>
            <person name="Rokhsar D.S."/>
        </authorList>
    </citation>
    <scope>NUCLEOTIDE SEQUENCE [LARGE SCALE GENOMIC DNA]</scope>
    <source>
        <strain evidence="2">S238N-H82</strain>
    </source>
</reference>